<name>A0ABQ5WAS6_9HYPH</name>
<dbReference type="SUPFAM" id="SSF53448">
    <property type="entry name" value="Nucleotide-diphospho-sugar transferases"/>
    <property type="match status" value="1"/>
</dbReference>
<comment type="similarity">
    <text evidence="1 7">Belongs to the UDPGP type 2 family.</text>
</comment>
<dbReference type="InterPro" id="IPR005771">
    <property type="entry name" value="GalU_uridylyltTrfase_bac/arc"/>
</dbReference>
<evidence type="ECO:0000256" key="4">
    <source>
        <dbReference type="ARBA" id="ARBA00022679"/>
    </source>
</evidence>
<evidence type="ECO:0000313" key="9">
    <source>
        <dbReference type="EMBL" id="GLQ56932.1"/>
    </source>
</evidence>
<dbReference type="InterPro" id="IPR005835">
    <property type="entry name" value="NTP_transferase_dom"/>
</dbReference>
<dbReference type="RefSeq" id="WP_379993834.1">
    <property type="nucleotide sequence ID" value="NZ_BSNS01000022.1"/>
</dbReference>
<keyword evidence="5 7" id="KW-0548">Nucleotidyltransferase</keyword>
<dbReference type="Proteomes" id="UP001156691">
    <property type="component" value="Unassembled WGS sequence"/>
</dbReference>
<dbReference type="InterPro" id="IPR029044">
    <property type="entry name" value="Nucleotide-diphossugar_trans"/>
</dbReference>
<evidence type="ECO:0000256" key="1">
    <source>
        <dbReference type="ARBA" id="ARBA00006890"/>
    </source>
</evidence>
<evidence type="ECO:0000256" key="7">
    <source>
        <dbReference type="RuleBase" id="RU361259"/>
    </source>
</evidence>
<proteinExistence type="inferred from homology"/>
<evidence type="ECO:0000256" key="6">
    <source>
        <dbReference type="ARBA" id="ARBA00048128"/>
    </source>
</evidence>
<dbReference type="Gene3D" id="3.90.550.10">
    <property type="entry name" value="Spore Coat Polysaccharide Biosynthesis Protein SpsA, Chain A"/>
    <property type="match status" value="1"/>
</dbReference>
<evidence type="ECO:0000256" key="5">
    <source>
        <dbReference type="ARBA" id="ARBA00022695"/>
    </source>
</evidence>
<reference evidence="10" key="1">
    <citation type="journal article" date="2019" name="Int. J. Syst. Evol. Microbiol.">
        <title>The Global Catalogue of Microorganisms (GCM) 10K type strain sequencing project: providing services to taxonomists for standard genome sequencing and annotation.</title>
        <authorList>
            <consortium name="The Broad Institute Genomics Platform"/>
            <consortium name="The Broad Institute Genome Sequencing Center for Infectious Disease"/>
            <person name="Wu L."/>
            <person name="Ma J."/>
        </authorList>
    </citation>
    <scope>NUCLEOTIDE SEQUENCE [LARGE SCALE GENOMIC DNA]</scope>
    <source>
        <strain evidence="10">NBRC 112416</strain>
    </source>
</reference>
<dbReference type="PANTHER" id="PTHR43197">
    <property type="entry name" value="UTP--GLUCOSE-1-PHOSPHATE URIDYLYLTRANSFERASE"/>
    <property type="match status" value="1"/>
</dbReference>
<organism evidence="9 10">
    <name type="scientific">Devosia nitrariae</name>
    <dbReference type="NCBI Taxonomy" id="2071872"/>
    <lineage>
        <taxon>Bacteria</taxon>
        <taxon>Pseudomonadati</taxon>
        <taxon>Pseudomonadota</taxon>
        <taxon>Alphaproteobacteria</taxon>
        <taxon>Hyphomicrobiales</taxon>
        <taxon>Devosiaceae</taxon>
        <taxon>Devosia</taxon>
    </lineage>
</organism>
<keyword evidence="4 7" id="KW-0808">Transferase</keyword>
<comment type="caution">
    <text evidence="9">The sequence shown here is derived from an EMBL/GenBank/DDBJ whole genome shotgun (WGS) entry which is preliminary data.</text>
</comment>
<comment type="catalytic activity">
    <reaction evidence="6 7">
        <text>alpha-D-glucose 1-phosphate + UTP + H(+) = UDP-alpha-D-glucose + diphosphate</text>
        <dbReference type="Rhea" id="RHEA:19889"/>
        <dbReference type="ChEBI" id="CHEBI:15378"/>
        <dbReference type="ChEBI" id="CHEBI:33019"/>
        <dbReference type="ChEBI" id="CHEBI:46398"/>
        <dbReference type="ChEBI" id="CHEBI:58601"/>
        <dbReference type="ChEBI" id="CHEBI:58885"/>
        <dbReference type="EC" id="2.7.7.9"/>
    </reaction>
</comment>
<dbReference type="EMBL" id="BSNS01000022">
    <property type="protein sequence ID" value="GLQ56932.1"/>
    <property type="molecule type" value="Genomic_DNA"/>
</dbReference>
<dbReference type="EC" id="2.7.7.9" evidence="2 7"/>
<sequence>MVHKRVRTAVFPVAGLGTRFLPATKAMPKEMLTVVDRPLIQYAVDEAREAGIEHFVFVTGRNKGVIEDHFDRQFELETTLEARGKVEALAELRMDLPSAGRTSFTRQQEPLGLGHAVWCARDIVGDQPFALLLPDMLFRSEPGVLKQMIETYEETGGNLVAVEEVPPEDVSSYGIVARGEGPDEGFRITQMVEKPKPEDAPSNLIISGRYILQPEIFNLLAEQTKGAGGEIQLTDAMQTLMRSQTFIGVKYRGQSFDCGAKIGFLTANVVYALDREDIRDGFLAELHKLGVGREIN</sequence>
<evidence type="ECO:0000256" key="3">
    <source>
        <dbReference type="ARBA" id="ARBA00019048"/>
    </source>
</evidence>
<gene>
    <name evidence="9" type="ORF">GCM10010862_41910</name>
</gene>
<dbReference type="GO" id="GO:0016779">
    <property type="term" value="F:nucleotidyltransferase activity"/>
    <property type="evidence" value="ECO:0007669"/>
    <property type="project" value="UniProtKB-KW"/>
</dbReference>
<keyword evidence="10" id="KW-1185">Reference proteome</keyword>
<evidence type="ECO:0000313" key="10">
    <source>
        <dbReference type="Proteomes" id="UP001156691"/>
    </source>
</evidence>
<protein>
    <recommendedName>
        <fullName evidence="3 7">UTP--glucose-1-phosphate uridylyltransferase</fullName>
        <ecNumber evidence="2 7">2.7.7.9</ecNumber>
    </recommendedName>
    <alternativeName>
        <fullName evidence="7">UDP-glucose pyrophosphorylase</fullName>
    </alternativeName>
</protein>
<evidence type="ECO:0000259" key="8">
    <source>
        <dbReference type="Pfam" id="PF00483"/>
    </source>
</evidence>
<feature type="domain" description="Nucleotidyl transferase" evidence="8">
    <location>
        <begin position="14"/>
        <end position="245"/>
    </location>
</feature>
<dbReference type="CDD" id="cd02541">
    <property type="entry name" value="UGPase_prokaryotic"/>
    <property type="match status" value="1"/>
</dbReference>
<dbReference type="NCBIfam" id="TIGR01099">
    <property type="entry name" value="galU"/>
    <property type="match status" value="1"/>
</dbReference>
<evidence type="ECO:0000256" key="2">
    <source>
        <dbReference type="ARBA" id="ARBA00012415"/>
    </source>
</evidence>
<accession>A0ABQ5WAS6</accession>
<dbReference type="PANTHER" id="PTHR43197:SF1">
    <property type="entry name" value="UTP--GLUCOSE-1-PHOSPHATE URIDYLYLTRANSFERASE"/>
    <property type="match status" value="1"/>
</dbReference>
<dbReference type="Pfam" id="PF00483">
    <property type="entry name" value="NTP_transferase"/>
    <property type="match status" value="1"/>
</dbReference>